<dbReference type="InterPro" id="IPR002347">
    <property type="entry name" value="SDR_fam"/>
</dbReference>
<name>A0A7I7RH35_MYCCF</name>
<dbReference type="AlphaFoldDB" id="A0A7I7RH35"/>
<dbReference type="InterPro" id="IPR023985">
    <property type="entry name" value="SDR_subfam_1"/>
</dbReference>
<dbReference type="GO" id="GO:0016491">
    <property type="term" value="F:oxidoreductase activity"/>
    <property type="evidence" value="ECO:0007669"/>
    <property type="project" value="UniProtKB-KW"/>
</dbReference>
<dbReference type="PANTHER" id="PTHR43180">
    <property type="entry name" value="3-OXOACYL-(ACYL-CARRIER-PROTEIN) REDUCTASE (AFU_ORTHOLOGUE AFUA_6G11210)"/>
    <property type="match status" value="1"/>
</dbReference>
<accession>A0A7I7RH35</accession>
<dbReference type="InterPro" id="IPR036291">
    <property type="entry name" value="NAD(P)-bd_dom_sf"/>
</dbReference>
<evidence type="ECO:0000313" key="5">
    <source>
        <dbReference type="Proteomes" id="UP000466431"/>
    </source>
</evidence>
<sequence length="298" mass="31157">MLLCEDSNQVTGAQTVDRKQEHVGTLDGRVAFITGVARGQGRSHAIRLAREGASIIGVDICQDIPANHYAMASRDDLDETVALVEATGGKIAASVADVRDFPQVKSAVDAGVEQFGRLDIVLANAGIAPVAFRELTVEEELAQWKAAIGVNLDGAYHTAWAAIPHLLAGNRGGAIVFTSSTAGLKGFGGMQGGGLGYAASKHGIVGLMRTLANALAPANIRVNTVHPTAVNTMMAVNPAMTEFLENYPGAGPHLQNPMPVELLEPEDISAAIAYLVSDDARYVTGVTFPVDAGFCNKL</sequence>
<keyword evidence="5" id="KW-1185">Reference proteome</keyword>
<dbReference type="PROSITE" id="PS00061">
    <property type="entry name" value="ADH_SHORT"/>
    <property type="match status" value="1"/>
</dbReference>
<keyword evidence="3" id="KW-0520">NAD</keyword>
<dbReference type="NCBIfam" id="NF009467">
    <property type="entry name" value="PRK12826.1-3"/>
    <property type="match status" value="1"/>
</dbReference>
<evidence type="ECO:0000256" key="1">
    <source>
        <dbReference type="ARBA" id="ARBA00006484"/>
    </source>
</evidence>
<keyword evidence="2" id="KW-0560">Oxidoreductase</keyword>
<dbReference type="EMBL" id="AP022591">
    <property type="protein sequence ID" value="BBY43914.1"/>
    <property type="molecule type" value="Genomic_DNA"/>
</dbReference>
<dbReference type="SUPFAM" id="SSF51735">
    <property type="entry name" value="NAD(P)-binding Rossmann-fold domains"/>
    <property type="match status" value="1"/>
</dbReference>
<dbReference type="InterPro" id="IPR020904">
    <property type="entry name" value="Sc_DH/Rdtase_CS"/>
</dbReference>
<evidence type="ECO:0000256" key="2">
    <source>
        <dbReference type="ARBA" id="ARBA00023002"/>
    </source>
</evidence>
<comment type="similarity">
    <text evidence="1">Belongs to the short-chain dehydrogenases/reductases (SDR) family.</text>
</comment>
<dbReference type="NCBIfam" id="TIGR03971">
    <property type="entry name" value="SDR_subfam_1"/>
    <property type="match status" value="1"/>
</dbReference>
<dbReference type="Proteomes" id="UP000466431">
    <property type="component" value="Chromosome"/>
</dbReference>
<dbReference type="PRINTS" id="PR00080">
    <property type="entry name" value="SDRFAMILY"/>
</dbReference>
<gene>
    <name evidence="4" type="ORF">MCEL_22090</name>
</gene>
<dbReference type="Gene3D" id="3.40.50.720">
    <property type="entry name" value="NAD(P)-binding Rossmann-like Domain"/>
    <property type="match status" value="1"/>
</dbReference>
<evidence type="ECO:0000313" key="4">
    <source>
        <dbReference type="EMBL" id="BBY43914.1"/>
    </source>
</evidence>
<dbReference type="CDD" id="cd05233">
    <property type="entry name" value="SDR_c"/>
    <property type="match status" value="1"/>
</dbReference>
<dbReference type="Pfam" id="PF13561">
    <property type="entry name" value="adh_short_C2"/>
    <property type="match status" value="1"/>
</dbReference>
<dbReference type="FunFam" id="3.40.50.720:FF:000084">
    <property type="entry name" value="Short-chain dehydrogenase reductase"/>
    <property type="match status" value="1"/>
</dbReference>
<dbReference type="PRINTS" id="PR00081">
    <property type="entry name" value="GDHRDH"/>
</dbReference>
<organism evidence="4 5">
    <name type="scientific">Mycolicibacterium celeriflavum</name>
    <name type="common">Mycobacterium celeriflavum</name>
    <dbReference type="NCBI Taxonomy" id="1249101"/>
    <lineage>
        <taxon>Bacteria</taxon>
        <taxon>Bacillati</taxon>
        <taxon>Actinomycetota</taxon>
        <taxon>Actinomycetes</taxon>
        <taxon>Mycobacteriales</taxon>
        <taxon>Mycobacteriaceae</taxon>
        <taxon>Mycolicibacterium</taxon>
    </lineage>
</organism>
<protein>
    <submittedName>
        <fullName evidence="4">3-ketoacyl-ACP reductase</fullName>
    </submittedName>
</protein>
<evidence type="ECO:0000256" key="3">
    <source>
        <dbReference type="ARBA" id="ARBA00023027"/>
    </source>
</evidence>
<dbReference type="KEGG" id="mcee:MCEL_22090"/>
<proteinExistence type="inferred from homology"/>
<dbReference type="PANTHER" id="PTHR43180:SF66">
    <property type="entry name" value="SHORT-CHAIN DEHYDROGENASE_REDUCTASE FAMILY PROTEIN"/>
    <property type="match status" value="1"/>
</dbReference>
<reference evidence="4 5" key="1">
    <citation type="journal article" date="2019" name="Emerg. Microbes Infect.">
        <title>Comprehensive subspecies identification of 175 nontuberculous mycobacteria species based on 7547 genomic profiles.</title>
        <authorList>
            <person name="Matsumoto Y."/>
            <person name="Kinjo T."/>
            <person name="Motooka D."/>
            <person name="Nabeya D."/>
            <person name="Jung N."/>
            <person name="Uechi K."/>
            <person name="Horii T."/>
            <person name="Iida T."/>
            <person name="Fujita J."/>
            <person name="Nakamura S."/>
        </authorList>
    </citation>
    <scope>NUCLEOTIDE SEQUENCE [LARGE SCALE GENOMIC DNA]</scope>
    <source>
        <strain evidence="4 5">JCM 18439</strain>
    </source>
</reference>